<protein>
    <submittedName>
        <fullName evidence="2">Uncharacterized protein</fullName>
    </submittedName>
</protein>
<gene>
    <name evidence="2" type="ORF">AU378_01270</name>
</gene>
<comment type="caution">
    <text evidence="2">The sequence shown here is derived from an EMBL/GenBank/DDBJ whole genome shotgun (WGS) entry which is preliminary data.</text>
</comment>
<organism evidence="2 3">
    <name type="scientific">Chryseobacterium kwangjuense</name>
    <dbReference type="NCBI Taxonomy" id="267125"/>
    <lineage>
        <taxon>Bacteria</taxon>
        <taxon>Pseudomonadati</taxon>
        <taxon>Bacteroidota</taxon>
        <taxon>Flavobacteriia</taxon>
        <taxon>Flavobacteriales</taxon>
        <taxon>Weeksellaceae</taxon>
        <taxon>Chryseobacterium group</taxon>
        <taxon>Chryseobacterium</taxon>
    </lineage>
</organism>
<keyword evidence="1" id="KW-0812">Transmembrane</keyword>
<dbReference type="EMBL" id="LPUR01000001">
    <property type="protein sequence ID" value="KXH84419.1"/>
    <property type="molecule type" value="Genomic_DNA"/>
</dbReference>
<proteinExistence type="predicted"/>
<sequence length="96" mass="10727">MKNIGYKMVSCLSILLALILMYDLVKELRDGMSFFDIYFLPFLTALIIIGNGVLAFLLVAGIIKPQKPLLILQIFIIIPTCILLCQILFNSTISCS</sequence>
<feature type="transmembrane region" description="Helical" evidence="1">
    <location>
        <begin position="69"/>
        <end position="89"/>
    </location>
</feature>
<feature type="transmembrane region" description="Helical" evidence="1">
    <location>
        <begin position="6"/>
        <end position="25"/>
    </location>
</feature>
<reference evidence="3" key="1">
    <citation type="submission" date="2015-12" db="EMBL/GenBank/DDBJ databases">
        <title>Genome sequence of a biocontrol rhizobacterium Chryseobacterium kwangjuense strain KJ1R5 isolated from pepper (Capsicum annuum L.).</title>
        <authorList>
            <person name="Jeong J.-J."/>
            <person name="Park H."/>
            <person name="Mannaa M."/>
            <person name="Sang M.K."/>
            <person name="Choi I.-G."/>
            <person name="Kim K.D."/>
        </authorList>
    </citation>
    <scope>NUCLEOTIDE SEQUENCE [LARGE SCALE GENOMIC DNA]</scope>
    <source>
        <strain evidence="3">KJ1R5</strain>
    </source>
</reference>
<name>A0A135WHM5_9FLAO</name>
<feature type="transmembrane region" description="Helical" evidence="1">
    <location>
        <begin position="37"/>
        <end position="63"/>
    </location>
</feature>
<dbReference type="Proteomes" id="UP000070513">
    <property type="component" value="Unassembled WGS sequence"/>
</dbReference>
<evidence type="ECO:0000313" key="2">
    <source>
        <dbReference type="EMBL" id="KXH84419.1"/>
    </source>
</evidence>
<keyword evidence="1" id="KW-0472">Membrane</keyword>
<dbReference type="AlphaFoldDB" id="A0A135WHM5"/>
<keyword evidence="1" id="KW-1133">Transmembrane helix</keyword>
<reference evidence="2 3" key="2">
    <citation type="journal article" date="2016" name="Genome Announc.">
        <title>Draft Genome Sequence of a Biocontrol Rhizobacterium, Chryseobacterium kwangjuense Strain KJ1R5, Isolated from Pepper (Capsicum annuum).</title>
        <authorList>
            <person name="Jeong J.J."/>
            <person name="Park H."/>
            <person name="Park B.H."/>
            <person name="Mannaa M."/>
            <person name="Sang M.K."/>
            <person name="Choi I.G."/>
            <person name="Kim K.D."/>
        </authorList>
    </citation>
    <scope>NUCLEOTIDE SEQUENCE [LARGE SCALE GENOMIC DNA]</scope>
    <source>
        <strain evidence="2 3">KJ1R5</strain>
    </source>
</reference>
<evidence type="ECO:0000256" key="1">
    <source>
        <dbReference type="SAM" id="Phobius"/>
    </source>
</evidence>
<accession>A0A135WHM5</accession>
<evidence type="ECO:0000313" key="3">
    <source>
        <dbReference type="Proteomes" id="UP000070513"/>
    </source>
</evidence>